<dbReference type="Pfam" id="PF05050">
    <property type="entry name" value="Methyltransf_21"/>
    <property type="match status" value="1"/>
</dbReference>
<dbReference type="OrthoDB" id="423019at2"/>
<dbReference type="STRING" id="146891.A9601_14511"/>
<proteinExistence type="predicted"/>
<dbReference type="InterPro" id="IPR029063">
    <property type="entry name" value="SAM-dependent_MTases_sf"/>
</dbReference>
<dbReference type="InterPro" id="IPR006342">
    <property type="entry name" value="FkbM_mtfrase"/>
</dbReference>
<dbReference type="GO" id="GO:0008168">
    <property type="term" value="F:methyltransferase activity"/>
    <property type="evidence" value="ECO:0007669"/>
    <property type="project" value="UniProtKB-KW"/>
</dbReference>
<evidence type="ECO:0000313" key="3">
    <source>
        <dbReference type="Proteomes" id="UP000002590"/>
    </source>
</evidence>
<dbReference type="SUPFAM" id="SSF53335">
    <property type="entry name" value="S-adenosyl-L-methionine-dependent methyltransferases"/>
    <property type="match status" value="1"/>
</dbReference>
<dbReference type="Gene3D" id="3.40.50.150">
    <property type="entry name" value="Vaccinia Virus protein VP39"/>
    <property type="match status" value="1"/>
</dbReference>
<dbReference type="RefSeq" id="WP_011818871.1">
    <property type="nucleotide sequence ID" value="NC_008816.1"/>
</dbReference>
<dbReference type="PANTHER" id="PTHR34203">
    <property type="entry name" value="METHYLTRANSFERASE, FKBM FAMILY PROTEIN"/>
    <property type="match status" value="1"/>
</dbReference>
<sequence length="287" mass="33717">MKNFKNFKLKRFIYKLVINLVLSNEKIKKRVLAISSKVYADIENFNYDPESNGEYWLLKNLSTNYSETILDIGANIGEYSLKCYKYFPKSKIYAIEASPKTYKKLIKNTSNVLNIFTINKALSDSSEKKYFYERSDFSGRNTFEGKNTGLTYKNKIIIELIKGDYFLSEEGIEENIKIMKVDVEGYELKVLKGFENSLKNFKIDIIQFERSTAACTPSIFEFYDFLSPYGYYIGKLYPKYIEIYKNYKYTLEEYIGCNWIAVNKNSESFKSLNQKIKFIDEPPRRIG</sequence>
<dbReference type="HOGENOM" id="CLU_068034_0_0_3"/>
<evidence type="ECO:0000313" key="2">
    <source>
        <dbReference type="EMBL" id="ABM70734.1"/>
    </source>
</evidence>
<keyword evidence="2" id="KW-0489">Methyltransferase</keyword>
<evidence type="ECO:0000259" key="1">
    <source>
        <dbReference type="Pfam" id="PF05050"/>
    </source>
</evidence>
<dbReference type="Proteomes" id="UP000002590">
    <property type="component" value="Chromosome"/>
</dbReference>
<dbReference type="InterPro" id="IPR052514">
    <property type="entry name" value="SAM-dependent_MTase"/>
</dbReference>
<reference evidence="2 3" key="1">
    <citation type="journal article" date="2007" name="PLoS Genet.">
        <title>Patterns and implications of gene gain and loss in the evolution of Prochlorococcus.</title>
        <authorList>
            <person name="Kettler G.C."/>
            <person name="Martiny A.C."/>
            <person name="Huang K."/>
            <person name="Zucker J."/>
            <person name="Coleman M.L."/>
            <person name="Rodrigue S."/>
            <person name="Chen F."/>
            <person name="Lapidus A."/>
            <person name="Ferriera S."/>
            <person name="Johnson J."/>
            <person name="Steglich C."/>
            <person name="Church G.M."/>
            <person name="Richardson P."/>
            <person name="Chisholm S.W."/>
        </authorList>
    </citation>
    <scope>NUCLEOTIDE SEQUENCE [LARGE SCALE GENOMIC DNA]</scope>
    <source>
        <strain evidence="2 3">AS9601</strain>
    </source>
</reference>
<dbReference type="PANTHER" id="PTHR34203:SF15">
    <property type="entry name" value="SLL1173 PROTEIN"/>
    <property type="match status" value="1"/>
</dbReference>
<dbReference type="NCBIfam" id="TIGR01444">
    <property type="entry name" value="fkbM_fam"/>
    <property type="match status" value="1"/>
</dbReference>
<dbReference type="AlphaFoldDB" id="A2BSH3"/>
<gene>
    <name evidence="2" type="ordered locus">A9601_14511</name>
</gene>
<dbReference type="EMBL" id="CP000551">
    <property type="protein sequence ID" value="ABM70734.1"/>
    <property type="molecule type" value="Genomic_DNA"/>
</dbReference>
<organism evidence="2 3">
    <name type="scientific">Prochlorococcus marinus (strain AS9601)</name>
    <dbReference type="NCBI Taxonomy" id="146891"/>
    <lineage>
        <taxon>Bacteria</taxon>
        <taxon>Bacillati</taxon>
        <taxon>Cyanobacteriota</taxon>
        <taxon>Cyanophyceae</taxon>
        <taxon>Synechococcales</taxon>
        <taxon>Prochlorococcaceae</taxon>
        <taxon>Prochlorococcus</taxon>
    </lineage>
</organism>
<accession>A2BSH3</accession>
<keyword evidence="2" id="KW-0808">Transferase</keyword>
<protein>
    <submittedName>
        <fullName evidence="2">SAM-dependent methyltransferase</fullName>
    </submittedName>
</protein>
<name>A2BSH3_PROMS</name>
<feature type="domain" description="Methyltransferase FkbM" evidence="1">
    <location>
        <begin position="71"/>
        <end position="231"/>
    </location>
</feature>
<dbReference type="eggNOG" id="COG0438">
    <property type="taxonomic scope" value="Bacteria"/>
</dbReference>
<dbReference type="KEGG" id="pmb:A9601_14511"/>
<dbReference type="GO" id="GO:0032259">
    <property type="term" value="P:methylation"/>
    <property type="evidence" value="ECO:0007669"/>
    <property type="project" value="UniProtKB-KW"/>
</dbReference>